<evidence type="ECO:0000313" key="2">
    <source>
        <dbReference type="Proteomes" id="UP001055811"/>
    </source>
</evidence>
<accession>A0ACB8YYN7</accession>
<name>A0ACB8YYN7_CICIN</name>
<reference evidence="2" key="1">
    <citation type="journal article" date="2022" name="Mol. Ecol. Resour.">
        <title>The genomes of chicory, endive, great burdock and yacon provide insights into Asteraceae palaeo-polyploidization history and plant inulin production.</title>
        <authorList>
            <person name="Fan W."/>
            <person name="Wang S."/>
            <person name="Wang H."/>
            <person name="Wang A."/>
            <person name="Jiang F."/>
            <person name="Liu H."/>
            <person name="Zhao H."/>
            <person name="Xu D."/>
            <person name="Zhang Y."/>
        </authorList>
    </citation>
    <scope>NUCLEOTIDE SEQUENCE [LARGE SCALE GENOMIC DNA]</scope>
    <source>
        <strain evidence="2">cv. Punajuju</strain>
    </source>
</reference>
<organism evidence="1 2">
    <name type="scientific">Cichorium intybus</name>
    <name type="common">Chicory</name>
    <dbReference type="NCBI Taxonomy" id="13427"/>
    <lineage>
        <taxon>Eukaryota</taxon>
        <taxon>Viridiplantae</taxon>
        <taxon>Streptophyta</taxon>
        <taxon>Embryophyta</taxon>
        <taxon>Tracheophyta</taxon>
        <taxon>Spermatophyta</taxon>
        <taxon>Magnoliopsida</taxon>
        <taxon>eudicotyledons</taxon>
        <taxon>Gunneridae</taxon>
        <taxon>Pentapetalae</taxon>
        <taxon>asterids</taxon>
        <taxon>campanulids</taxon>
        <taxon>Asterales</taxon>
        <taxon>Asteraceae</taxon>
        <taxon>Cichorioideae</taxon>
        <taxon>Cichorieae</taxon>
        <taxon>Cichoriinae</taxon>
        <taxon>Cichorium</taxon>
    </lineage>
</organism>
<dbReference type="Proteomes" id="UP001055811">
    <property type="component" value="Linkage Group LG09"/>
</dbReference>
<dbReference type="EMBL" id="CM042017">
    <property type="protein sequence ID" value="KAI3690869.1"/>
    <property type="molecule type" value="Genomic_DNA"/>
</dbReference>
<evidence type="ECO:0000313" key="1">
    <source>
        <dbReference type="EMBL" id="KAI3690869.1"/>
    </source>
</evidence>
<proteinExistence type="predicted"/>
<gene>
    <name evidence="1" type="ORF">L2E82_49081</name>
</gene>
<sequence length="889" mass="99409">METIQVEHPWEQQEHDEFEEGLVDRRKNLNQTPVSTTINGDFSSNNGGSVGLTNGEDQEQDEKEEEEKEEKVKDFSQQNGIKVDEDEKQKEKQQTSEYIVYYDADKAQSILLPPTLPVSHVFFFIKRSHFLFLHIRTELSSSGLRYYYVKSWIKNSRLWKCRICSWDCQGRTCLPHHNQNPKLLNAKTIDQQRLCFFHENKGTEFHHESSEVEANGVDSTFHGKIPMKGNNRITNHNEENGNSLQFISNQNGEHQKQNNLSDSSLQRSEISFEEVDKTEISEIEVIKDVENEFDVETVIKKQETHDLFCPNCNSCITKRVILRKRKRKIPVPSEITKRYKPETSISSEVNLVSDEVISNEYDHEREPDVFRCLSCFSIFMPTGDGFKFFRMFGNKNNQENSQSSQKDVAVKKSWFSNIFASDKVEQSNNQGLSRPEVNPRTTNVSMDLAKDQVQSAIPSVNHQQQQQLQYPNTTGYGVNGKLDVDSLTPSVNGDKNTPSLSQASKSIKQPISEESDKVVRESNGSYTPKTNSSHTTNGNMDMEKNQGQSATPSVNGGENAAQGLNIIKQPIAHESDEAVRDSTDSQSAEAPDHLVTSYHTEFNTQSDYPGMFVVKPPLNNTEPEQDLISPHHHDGLTLHVPPNVGSLIIDNSNMNQLLDVTIQTNTPDLEIGSRAVEQGGGTLAAGGRSLDIVKSIVYGGLLEIIASLSVVASAVGADAATLNVLALGLANIFGGLIVISHDLWDLKNDVAREEDRYQQLLGRRADFPLHMLVSLLSYLVFGFLPPVVYGFSFRESNDRDFKLLMVAAASTVCIMILAAGKAYVQCPRKSYIKTISYYIVLGLAVSGVSYFFGELIMKLLEKIDVFPSGQAVNLSFHGAGTKPALIATY</sequence>
<keyword evidence="2" id="KW-1185">Reference proteome</keyword>
<protein>
    <submittedName>
        <fullName evidence="1">Uncharacterized protein</fullName>
    </submittedName>
</protein>
<comment type="caution">
    <text evidence="1">The sequence shown here is derived from an EMBL/GenBank/DDBJ whole genome shotgun (WGS) entry which is preliminary data.</text>
</comment>
<reference evidence="1 2" key="2">
    <citation type="journal article" date="2022" name="Mol. Ecol. Resour.">
        <title>The genomes of chicory, endive, great burdock and yacon provide insights into Asteraceae paleo-polyploidization history and plant inulin production.</title>
        <authorList>
            <person name="Fan W."/>
            <person name="Wang S."/>
            <person name="Wang H."/>
            <person name="Wang A."/>
            <person name="Jiang F."/>
            <person name="Liu H."/>
            <person name="Zhao H."/>
            <person name="Xu D."/>
            <person name="Zhang Y."/>
        </authorList>
    </citation>
    <scope>NUCLEOTIDE SEQUENCE [LARGE SCALE GENOMIC DNA]</scope>
    <source>
        <strain evidence="2">cv. Punajuju</strain>
        <tissue evidence="1">Leaves</tissue>
    </source>
</reference>